<reference evidence="2 3" key="1">
    <citation type="journal article" date="2016" name="Mol. Biol. Evol.">
        <title>Comparative Genomics of Early-Diverging Mushroom-Forming Fungi Provides Insights into the Origins of Lignocellulose Decay Capabilities.</title>
        <authorList>
            <person name="Nagy L.G."/>
            <person name="Riley R."/>
            <person name="Tritt A."/>
            <person name="Adam C."/>
            <person name="Daum C."/>
            <person name="Floudas D."/>
            <person name="Sun H."/>
            <person name="Yadav J.S."/>
            <person name="Pangilinan J."/>
            <person name="Larsson K.H."/>
            <person name="Matsuura K."/>
            <person name="Barry K."/>
            <person name="Labutti K."/>
            <person name="Kuo R."/>
            <person name="Ohm R.A."/>
            <person name="Bhattacharya S.S."/>
            <person name="Shirouzu T."/>
            <person name="Yoshinaga Y."/>
            <person name="Martin F.M."/>
            <person name="Grigoriev I.V."/>
            <person name="Hibbett D.S."/>
        </authorList>
    </citation>
    <scope>NUCLEOTIDE SEQUENCE [LARGE SCALE GENOMIC DNA]</scope>
    <source>
        <strain evidence="2 3">CBS 109695</strain>
    </source>
</reference>
<accession>A0A166INV8</accession>
<sequence length="860" mass="95122">MPNQDRIIADGLEWECPPIIPFIDDVSGNSTKQWNVHYCSYASNAALPRSEIEKEANIHFIVTSPHASPMELIQAICDAIKKTGGTTPLKVWHGLRACFILLRPWILFLPGDNPMQAELCSHVGLNGNFFCRCCDAGGTKEYKSSNEGFSKLMTTGELRNSAETRRQVIAQLQMATKAAAAGPLKKSMTSSGVKDSLAAPVISRLLRIGKTLRRGTEERKAVPVADVNRVLEEKLRKFDQEKLVKPLLSVIGLDPPKDTPVEALHTHLLGIVKYFWAQTVWILERNGMFSTFQAHLNSLSQAGLKIPNIMADYMCRYHGGLIGKHFKTISQVMVFAIHDLVTEDVRNAWLAIGRLTVLIWETDIQDLEAFIADLETAITDVMDFAAKCSPNLLVTKPKFHIILHLPFHIRRFGPAILFSTERYESFNRIFHLCSIYSNHPAPSRDIATTFADLERCRHIMTGGFWLDVRSGRWICASEAVCDHLKKNNQEAALLGLSAPNPPCPGRIRLPPSTSGRPMIPWSQTIAGQVHVSCLYPEKNESGTWTKAASIVTVAGDTANVGDMIICLVEGFSPHRFARIVEILCDKSLKSALVTINIFDLGKTLHSHLQMPTLSESLLHHVLIPSAIICVVNVQHDCFSGGCQATGSEFLWQEREQTTHSRSIVRHTDSHNFILNMHALHNHSHIRRAILPSLSKPPDPGLNRVSLRNEAATKLRDQALQKKFSRETRARKAAEDARHAQTAGLDDLEALLEDPSAIAAVADAPSEYELGSMPPPPSPSIKVITSSMLDPQPQPRGPRKRHPAKSKPRATTTRPSDHPETLTASAATATIMTSPQSTTQQPSPPRKRRRASTKTSGNHAA</sequence>
<dbReference type="PANTHER" id="PTHR31912:SF34">
    <property type="entry name" value="NOTOCHORD-RELATED PROTEIN"/>
    <property type="match status" value="1"/>
</dbReference>
<feature type="compositionally biased region" description="Low complexity" evidence="1">
    <location>
        <begin position="820"/>
        <end position="840"/>
    </location>
</feature>
<dbReference type="OrthoDB" id="2506088at2759"/>
<dbReference type="EMBL" id="KV417558">
    <property type="protein sequence ID" value="KZP20028.1"/>
    <property type="molecule type" value="Genomic_DNA"/>
</dbReference>
<name>A0A166INV8_9AGAM</name>
<organism evidence="2 3">
    <name type="scientific">Athelia psychrophila</name>
    <dbReference type="NCBI Taxonomy" id="1759441"/>
    <lineage>
        <taxon>Eukaryota</taxon>
        <taxon>Fungi</taxon>
        <taxon>Dikarya</taxon>
        <taxon>Basidiomycota</taxon>
        <taxon>Agaricomycotina</taxon>
        <taxon>Agaricomycetes</taxon>
        <taxon>Agaricomycetidae</taxon>
        <taxon>Atheliales</taxon>
        <taxon>Atheliaceae</taxon>
        <taxon>Athelia</taxon>
    </lineage>
</organism>
<keyword evidence="3" id="KW-1185">Reference proteome</keyword>
<dbReference type="PANTHER" id="PTHR31912">
    <property type="entry name" value="IP13529P"/>
    <property type="match status" value="1"/>
</dbReference>
<protein>
    <submittedName>
        <fullName evidence="2">Uncharacterized protein</fullName>
    </submittedName>
</protein>
<feature type="compositionally biased region" description="Basic and acidic residues" evidence="1">
    <location>
        <begin position="716"/>
        <end position="738"/>
    </location>
</feature>
<dbReference type="AlphaFoldDB" id="A0A166INV8"/>
<dbReference type="STRING" id="436010.A0A166INV8"/>
<evidence type="ECO:0000313" key="3">
    <source>
        <dbReference type="Proteomes" id="UP000076532"/>
    </source>
</evidence>
<proteinExistence type="predicted"/>
<feature type="region of interest" description="Disordered" evidence="1">
    <location>
        <begin position="716"/>
        <end position="739"/>
    </location>
</feature>
<dbReference type="Proteomes" id="UP000076532">
    <property type="component" value="Unassembled WGS sequence"/>
</dbReference>
<feature type="region of interest" description="Disordered" evidence="1">
    <location>
        <begin position="766"/>
        <end position="860"/>
    </location>
</feature>
<evidence type="ECO:0000313" key="2">
    <source>
        <dbReference type="EMBL" id="KZP20028.1"/>
    </source>
</evidence>
<gene>
    <name evidence="2" type="ORF">FIBSPDRAFT_742864</name>
</gene>
<evidence type="ECO:0000256" key="1">
    <source>
        <dbReference type="SAM" id="MobiDB-lite"/>
    </source>
</evidence>
<feature type="compositionally biased region" description="Basic residues" evidence="1">
    <location>
        <begin position="796"/>
        <end position="807"/>
    </location>
</feature>